<feature type="domain" description="Glucose/Sorbosone dehydrogenase" evidence="2">
    <location>
        <begin position="31"/>
        <end position="323"/>
    </location>
</feature>
<comment type="caution">
    <text evidence="4">The sequence shown here is derived from an EMBL/GenBank/DDBJ whole genome shotgun (WGS) entry which is preliminary data.</text>
</comment>
<dbReference type="InterPro" id="IPR011042">
    <property type="entry name" value="6-blade_b-propeller_TolB-like"/>
</dbReference>
<evidence type="ECO:0000256" key="1">
    <source>
        <dbReference type="ARBA" id="ARBA00022729"/>
    </source>
</evidence>
<dbReference type="Gene3D" id="2.120.10.30">
    <property type="entry name" value="TolB, C-terminal domain"/>
    <property type="match status" value="1"/>
</dbReference>
<gene>
    <name evidence="4" type="ORF">G3O08_11675</name>
</gene>
<protein>
    <submittedName>
        <fullName evidence="4">T9SS type A sorting domain-containing protein</fullName>
    </submittedName>
</protein>
<evidence type="ECO:0000259" key="3">
    <source>
        <dbReference type="Pfam" id="PF18962"/>
    </source>
</evidence>
<dbReference type="PANTHER" id="PTHR19328:SF75">
    <property type="entry name" value="ALDOSE SUGAR DEHYDROGENASE YLII"/>
    <property type="match status" value="1"/>
</dbReference>
<dbReference type="EMBL" id="JAAGVY010000021">
    <property type="protein sequence ID" value="NEN24161.1"/>
    <property type="molecule type" value="Genomic_DNA"/>
</dbReference>
<evidence type="ECO:0000259" key="2">
    <source>
        <dbReference type="Pfam" id="PF07995"/>
    </source>
</evidence>
<dbReference type="PANTHER" id="PTHR19328">
    <property type="entry name" value="HEDGEHOG-INTERACTING PROTEIN"/>
    <property type="match status" value="1"/>
</dbReference>
<accession>A0A7K3WSY2</accession>
<keyword evidence="5" id="KW-1185">Reference proteome</keyword>
<sequence length="539" mass="59536">MKIIFILLLLLPSLAFSQYNLELELVADGYQNPAEIVNAGDERLFVVEQVGRINILYTDGTKEATPFLDISSQVNSGGEKGLLGLAFAPDYCTSGKFYVNYTFTEGGQLKTRISRFSVNPENENDALEDSEESLIEFDQPFSNHNGGQIEFGPDGYLYIATGDGGAGGDPENYAQNITSYLGKLLRIDVSATTSYSIPDDNPFAFDDFGLDEIWAFGLRNPWKFAFDDATGDLYIGDVGQNAVEEVDFLPVGFVGGANFGWRCYEGNSTYDLSECSGITDFVDPVFEYSQVSSGRCSVTGGRVYRGNSFENIIGKYILTDLCSGEYWLIWQEDNEWQNFYGESLGGGLVAFGSDVWGEMYAVRNGNGSIYRVVESSGTLLDHISFENFNTIKSNLAGAGYAWYLNGQLIEGENAQTLEFSENGEYYVIITSESGCEITSNAILITNTGLQDNQAIKFFKAYPNPASELLNIKVETDPSLTENLQIDIFTVDGKKVMGFSAQRNNTFSPINISKLNPGIYFLFCKNRKGEVLATRKLMIN</sequence>
<reference evidence="4 5" key="1">
    <citation type="submission" date="2020-02" db="EMBL/GenBank/DDBJ databases">
        <title>Out from the shadows clarifying the taxonomy of the family Cryomorphaceae and related taxa by utilizing the GTDB taxonomic framework.</title>
        <authorList>
            <person name="Bowman J.P."/>
        </authorList>
    </citation>
    <scope>NUCLEOTIDE SEQUENCE [LARGE SCALE GENOMIC DNA]</scope>
    <source>
        <strain evidence="4 5">QSSC 1-22</strain>
    </source>
</reference>
<dbReference type="InterPro" id="IPR026444">
    <property type="entry name" value="Secre_tail"/>
</dbReference>
<name>A0A7K3WSY2_9FLAO</name>
<dbReference type="Pfam" id="PF18962">
    <property type="entry name" value="Por_Secre_tail"/>
    <property type="match status" value="1"/>
</dbReference>
<evidence type="ECO:0000313" key="4">
    <source>
        <dbReference type="EMBL" id="NEN24161.1"/>
    </source>
</evidence>
<dbReference type="InterPro" id="IPR012938">
    <property type="entry name" value="Glc/Sorbosone_DH"/>
</dbReference>
<dbReference type="Proteomes" id="UP000486602">
    <property type="component" value="Unassembled WGS sequence"/>
</dbReference>
<keyword evidence="1" id="KW-0732">Signal</keyword>
<dbReference type="AlphaFoldDB" id="A0A7K3WSY2"/>
<evidence type="ECO:0000313" key="5">
    <source>
        <dbReference type="Proteomes" id="UP000486602"/>
    </source>
</evidence>
<dbReference type="Pfam" id="PF07995">
    <property type="entry name" value="GSDH"/>
    <property type="match status" value="1"/>
</dbReference>
<dbReference type="NCBIfam" id="TIGR04183">
    <property type="entry name" value="Por_Secre_tail"/>
    <property type="match status" value="1"/>
</dbReference>
<dbReference type="InterPro" id="IPR011041">
    <property type="entry name" value="Quinoprot_gluc/sorb_DH_b-prop"/>
</dbReference>
<dbReference type="SUPFAM" id="SSF50952">
    <property type="entry name" value="Soluble quinoprotein glucose dehydrogenase"/>
    <property type="match status" value="1"/>
</dbReference>
<feature type="domain" description="Secretion system C-terminal sorting" evidence="3">
    <location>
        <begin position="461"/>
        <end position="538"/>
    </location>
</feature>
<organism evidence="4 5">
    <name type="scientific">Cryomorpha ignava</name>
    <dbReference type="NCBI Taxonomy" id="101383"/>
    <lineage>
        <taxon>Bacteria</taxon>
        <taxon>Pseudomonadati</taxon>
        <taxon>Bacteroidota</taxon>
        <taxon>Flavobacteriia</taxon>
        <taxon>Flavobacteriales</taxon>
        <taxon>Cryomorphaceae</taxon>
        <taxon>Cryomorpha</taxon>
    </lineage>
</organism>
<proteinExistence type="predicted"/>
<dbReference type="RefSeq" id="WP_163285556.1">
    <property type="nucleotide sequence ID" value="NZ_JAAGVY010000021.1"/>
</dbReference>